<dbReference type="Gene3D" id="3.40.30.10">
    <property type="entry name" value="Glutaredoxin"/>
    <property type="match status" value="1"/>
</dbReference>
<dbReference type="GO" id="GO:0016209">
    <property type="term" value="F:antioxidant activity"/>
    <property type="evidence" value="ECO:0007669"/>
    <property type="project" value="InterPro"/>
</dbReference>
<comment type="caution">
    <text evidence="2">The sequence shown here is derived from an EMBL/GenBank/DDBJ whole genome shotgun (WGS) entry which is preliminary data.</text>
</comment>
<dbReference type="RefSeq" id="WP_220589548.1">
    <property type="nucleotide sequence ID" value="NZ_RKLQ01000003.1"/>
</dbReference>
<dbReference type="PROSITE" id="PS51352">
    <property type="entry name" value="THIOREDOXIN_2"/>
    <property type="match status" value="1"/>
</dbReference>
<sequence>MTELTDFELRNAAAGPDPFVLSEYASDPDRDAVVLLFLRDYHCPKCKEQVATIAENYDDFEALDADVVAILPEPLGKTRDWNDEVALPFPLLADESKTASEEYDQPVRFGALGALHDMVGRMPEAVVVDTTGSGPSVAHVHRGKTPGDRPSVDDLLGHIEAIRSATA</sequence>
<dbReference type="Proteomes" id="UP000783863">
    <property type="component" value="Unassembled WGS sequence"/>
</dbReference>
<evidence type="ECO:0000313" key="3">
    <source>
        <dbReference type="Proteomes" id="UP000783863"/>
    </source>
</evidence>
<gene>
    <name evidence="2" type="ORF">EGD98_16750</name>
</gene>
<evidence type="ECO:0000313" key="2">
    <source>
        <dbReference type="EMBL" id="MBX0305312.1"/>
    </source>
</evidence>
<dbReference type="InterPro" id="IPR013766">
    <property type="entry name" value="Thioredoxin_domain"/>
</dbReference>
<dbReference type="Pfam" id="PF00578">
    <property type="entry name" value="AhpC-TSA"/>
    <property type="match status" value="1"/>
</dbReference>
<reference evidence="2" key="1">
    <citation type="submission" date="2021-06" db="EMBL/GenBank/DDBJ databases">
        <title>Halomicroarcula sp. F24A a new haloarchaeum isolated from saline soil.</title>
        <authorList>
            <person name="Duran-Viseras A."/>
            <person name="Sanchez-Porro C."/>
            <person name="Ventosa A."/>
        </authorList>
    </citation>
    <scope>NUCLEOTIDE SEQUENCE</scope>
    <source>
        <strain evidence="2">F24A</strain>
    </source>
</reference>
<dbReference type="AlphaFoldDB" id="A0A8J7YGY5"/>
<name>A0A8J7YGY5_9EURY</name>
<proteinExistence type="predicted"/>
<dbReference type="SUPFAM" id="SSF52833">
    <property type="entry name" value="Thioredoxin-like"/>
    <property type="match status" value="1"/>
</dbReference>
<dbReference type="InterPro" id="IPR036249">
    <property type="entry name" value="Thioredoxin-like_sf"/>
</dbReference>
<dbReference type="InterPro" id="IPR000866">
    <property type="entry name" value="AhpC/TSA"/>
</dbReference>
<organism evidence="2 3">
    <name type="scientific">Haloarcula salinisoli</name>
    <dbReference type="NCBI Taxonomy" id="2487746"/>
    <lineage>
        <taxon>Archaea</taxon>
        <taxon>Methanobacteriati</taxon>
        <taxon>Methanobacteriota</taxon>
        <taxon>Stenosarchaea group</taxon>
        <taxon>Halobacteria</taxon>
        <taxon>Halobacteriales</taxon>
        <taxon>Haloarculaceae</taxon>
        <taxon>Haloarcula</taxon>
    </lineage>
</organism>
<accession>A0A8J7YGY5</accession>
<dbReference type="EMBL" id="RKLQ01000003">
    <property type="protein sequence ID" value="MBX0305312.1"/>
    <property type="molecule type" value="Genomic_DNA"/>
</dbReference>
<feature type="domain" description="Thioredoxin" evidence="1">
    <location>
        <begin position="1"/>
        <end position="164"/>
    </location>
</feature>
<keyword evidence="3" id="KW-1185">Reference proteome</keyword>
<dbReference type="GO" id="GO:0016491">
    <property type="term" value="F:oxidoreductase activity"/>
    <property type="evidence" value="ECO:0007669"/>
    <property type="project" value="InterPro"/>
</dbReference>
<protein>
    <submittedName>
        <fullName evidence="2">Redoxin domain-containing protein</fullName>
    </submittedName>
</protein>
<evidence type="ECO:0000259" key="1">
    <source>
        <dbReference type="PROSITE" id="PS51352"/>
    </source>
</evidence>